<evidence type="ECO:0000313" key="1">
    <source>
        <dbReference type="EMBL" id="CAA9358937.1"/>
    </source>
</evidence>
<proteinExistence type="predicted"/>
<name>A0A6J4MI75_9ACTN</name>
<organism evidence="1">
    <name type="scientific">uncultured Nocardioidaceae bacterium</name>
    <dbReference type="NCBI Taxonomy" id="253824"/>
    <lineage>
        <taxon>Bacteria</taxon>
        <taxon>Bacillati</taxon>
        <taxon>Actinomycetota</taxon>
        <taxon>Actinomycetes</taxon>
        <taxon>Propionibacteriales</taxon>
        <taxon>Nocardioidaceae</taxon>
        <taxon>environmental samples</taxon>
    </lineage>
</organism>
<gene>
    <name evidence="1" type="ORF">AVDCRST_MAG47-28</name>
</gene>
<dbReference type="AlphaFoldDB" id="A0A6J4MI75"/>
<accession>A0A6J4MI75</accession>
<sequence>MGSEESIRGSTEMHQALFEAIDQHVARDHVRVDGHATCPCGQELDTCRRAHCPRCGHRLPTTRTHVA</sequence>
<reference evidence="1" key="1">
    <citation type="submission" date="2020-02" db="EMBL/GenBank/DDBJ databases">
        <authorList>
            <person name="Meier V. D."/>
        </authorList>
    </citation>
    <scope>NUCLEOTIDE SEQUENCE</scope>
    <source>
        <strain evidence="1">AVDCRST_MAG47</strain>
    </source>
</reference>
<dbReference type="EMBL" id="CADCUK010000002">
    <property type="protein sequence ID" value="CAA9358937.1"/>
    <property type="molecule type" value="Genomic_DNA"/>
</dbReference>
<protein>
    <submittedName>
        <fullName evidence="1">Uncharacterized protein</fullName>
    </submittedName>
</protein>